<feature type="region of interest" description="Disordered" evidence="1">
    <location>
        <begin position="386"/>
        <end position="430"/>
    </location>
</feature>
<name>A0AAQ3R7L8_9PEZI</name>
<evidence type="ECO:0000313" key="4">
    <source>
        <dbReference type="Proteomes" id="UP001303373"/>
    </source>
</evidence>
<feature type="transmembrane region" description="Helical" evidence="2">
    <location>
        <begin position="30"/>
        <end position="51"/>
    </location>
</feature>
<dbReference type="EMBL" id="CP138584">
    <property type="protein sequence ID" value="WPH00779.1"/>
    <property type="molecule type" value="Genomic_DNA"/>
</dbReference>
<feature type="transmembrane region" description="Helical" evidence="2">
    <location>
        <begin position="287"/>
        <end position="312"/>
    </location>
</feature>
<sequence length="430" mass="48783">MLPSILAVRSPPSHVVVSTPLQHLLCIHSLRAFCIVGISTGISLIVVLLHCNRSHASHRKTRSLAAVTDGNPRVSELPRTPPVKISRNHNDSSPQRVQVAMMILTQRSLNISKPDDVHGAIIEAWAEGYMVGSLIIMACVAFANMRRHVLLHKLILLELVLAMFHGTFIFTNPPVYNWYLSTTAIFLNISWSLHNVIAWIKNKPFLSRWGSRFYIGTVILVQPYWVLEITANFLYFSGKSDLFVHTRPYEALFRDPWWIFTVINLFWNIKTRYDFGYIEIMRVSPRFAVLMGSMVLSIAFIVCDILSVTHAIRAGGLPDGVNPFWKLALVFKCLTDTIILDDFKTALDRLKQYKMQRLDSALADTLNFDGYRGYFHDVEQAREIKKASRPISRPEMSNMAATDSTLDENEPMDFEAALRMEDKRGGPSSG</sequence>
<keyword evidence="4" id="KW-1185">Reference proteome</keyword>
<feature type="region of interest" description="Disordered" evidence="1">
    <location>
        <begin position="70"/>
        <end position="91"/>
    </location>
</feature>
<feature type="transmembrane region" description="Helical" evidence="2">
    <location>
        <begin position="212"/>
        <end position="236"/>
    </location>
</feature>
<dbReference type="PANTHER" id="PTHR42029:SF3">
    <property type="entry name" value="AN04G07800"/>
    <property type="match status" value="1"/>
</dbReference>
<dbReference type="Proteomes" id="UP001303373">
    <property type="component" value="Chromosome 5"/>
</dbReference>
<keyword evidence="2" id="KW-0812">Transmembrane</keyword>
<feature type="transmembrane region" description="Helical" evidence="2">
    <location>
        <begin position="256"/>
        <end position="275"/>
    </location>
</feature>
<feature type="compositionally biased region" description="Basic and acidic residues" evidence="1">
    <location>
        <begin position="416"/>
        <end position="430"/>
    </location>
</feature>
<evidence type="ECO:0000256" key="2">
    <source>
        <dbReference type="SAM" id="Phobius"/>
    </source>
</evidence>
<accession>A0AAQ3R7L8</accession>
<feature type="transmembrane region" description="Helical" evidence="2">
    <location>
        <begin position="178"/>
        <end position="200"/>
    </location>
</feature>
<feature type="transmembrane region" description="Helical" evidence="2">
    <location>
        <begin position="154"/>
        <end position="172"/>
    </location>
</feature>
<reference evidence="3 4" key="1">
    <citation type="submission" date="2023-11" db="EMBL/GenBank/DDBJ databases">
        <title>An acidophilic fungus is an integral part of prey digestion in a carnivorous sundew plant.</title>
        <authorList>
            <person name="Tsai I.J."/>
        </authorList>
    </citation>
    <scope>NUCLEOTIDE SEQUENCE [LARGE SCALE GENOMIC DNA]</scope>
    <source>
        <strain evidence="3">169a</strain>
    </source>
</reference>
<keyword evidence="2" id="KW-1133">Transmembrane helix</keyword>
<evidence type="ECO:0000256" key="1">
    <source>
        <dbReference type="SAM" id="MobiDB-lite"/>
    </source>
</evidence>
<protein>
    <submittedName>
        <fullName evidence="3">Uncharacterized protein</fullName>
    </submittedName>
</protein>
<keyword evidence="2" id="KW-0472">Membrane</keyword>
<dbReference type="PANTHER" id="PTHR42029">
    <property type="entry name" value="AN04G07800"/>
    <property type="match status" value="1"/>
</dbReference>
<organism evidence="3 4">
    <name type="scientific">Acrodontium crateriforme</name>
    <dbReference type="NCBI Taxonomy" id="150365"/>
    <lineage>
        <taxon>Eukaryota</taxon>
        <taxon>Fungi</taxon>
        <taxon>Dikarya</taxon>
        <taxon>Ascomycota</taxon>
        <taxon>Pezizomycotina</taxon>
        <taxon>Dothideomycetes</taxon>
        <taxon>Dothideomycetidae</taxon>
        <taxon>Mycosphaerellales</taxon>
        <taxon>Teratosphaeriaceae</taxon>
        <taxon>Acrodontium</taxon>
    </lineage>
</organism>
<gene>
    <name evidence="3" type="ORF">R9X50_00360900</name>
</gene>
<evidence type="ECO:0000313" key="3">
    <source>
        <dbReference type="EMBL" id="WPH00779.1"/>
    </source>
</evidence>
<proteinExistence type="predicted"/>
<dbReference type="AlphaFoldDB" id="A0AAQ3R7L8"/>